<gene>
    <name evidence="1" type="ORF">AN188_00793</name>
    <name evidence="2" type="ORF">APG09_00045</name>
</gene>
<reference evidence="2 3" key="1">
    <citation type="journal article" date="2016" name="ISME J.">
        <title>Chasing the elusive Euryarchaeota class WSA2: genomes reveal a uniquely fastidious methyl-reducing methanogen.</title>
        <authorList>
            <person name="Nobu M.K."/>
            <person name="Narihiro T."/>
            <person name="Kuroda K."/>
            <person name="Mei R."/>
            <person name="Liu W.T."/>
        </authorList>
    </citation>
    <scope>NUCLEOTIDE SEQUENCE [LARGE SCALE GENOMIC DNA]</scope>
    <source>
        <strain evidence="1">ADurb1013_Bin02101</strain>
        <strain evidence="2">ADurb1213_Bin02801</strain>
    </source>
</reference>
<organism evidence="2">
    <name type="scientific">Candidatus Methanofastidiosum methylothiophilum</name>
    <dbReference type="NCBI Taxonomy" id="1705564"/>
    <lineage>
        <taxon>Archaea</taxon>
        <taxon>Methanobacteriati</taxon>
        <taxon>Methanobacteriota</taxon>
        <taxon>Stenosarchaea group</taxon>
        <taxon>Candidatus Methanofastidiosia</taxon>
        <taxon>Candidatus Methanofastidiosales</taxon>
        <taxon>Candidatus Methanofastidiosaceae</taxon>
        <taxon>Candidatus Methanofastidiosum</taxon>
    </lineage>
</organism>
<evidence type="ECO:0000313" key="2">
    <source>
        <dbReference type="EMBL" id="KYC58573.1"/>
    </source>
</evidence>
<dbReference type="EMBL" id="LNJB01000008">
    <property type="protein sequence ID" value="KYC54753.1"/>
    <property type="molecule type" value="Genomic_DNA"/>
</dbReference>
<dbReference type="EMBL" id="LNJE01000001">
    <property type="protein sequence ID" value="KYC58573.1"/>
    <property type="molecule type" value="Genomic_DNA"/>
</dbReference>
<dbReference type="AlphaFoldDB" id="A0A150JMR1"/>
<accession>A0A150JMR1</accession>
<protein>
    <submittedName>
        <fullName evidence="2">Uncharacterized protein</fullName>
    </submittedName>
</protein>
<comment type="caution">
    <text evidence="2">The sequence shown here is derived from an EMBL/GenBank/DDBJ whole genome shotgun (WGS) entry which is preliminary data.</text>
</comment>
<dbReference type="Proteomes" id="UP000092420">
    <property type="component" value="Unassembled WGS sequence"/>
</dbReference>
<sequence>MIEIIFLLINNYKNRNLYTNYFKYMLIVESKDLFREGISFF</sequence>
<evidence type="ECO:0000313" key="3">
    <source>
        <dbReference type="Proteomes" id="UP000092420"/>
    </source>
</evidence>
<accession>A0A150JBZ4</accession>
<proteinExistence type="predicted"/>
<evidence type="ECO:0000313" key="1">
    <source>
        <dbReference type="EMBL" id="KYC54753.1"/>
    </source>
</evidence>
<name>A0A150JMR1_9EURY</name>